<gene>
    <name evidence="1" type="ORF">CD943_00165</name>
</gene>
<sequence length="87" mass="9235">MRNTYSNEAAAKAAAEAEIARQGRATSGVELTMPGHPKIAAQTPITLTGIRPILCRRWIATTVVHQLDWSSGGFVTTVTANLTGKAE</sequence>
<organism evidence="1 2">
    <name type="scientific">Brevundimonas diminuta</name>
    <name type="common">Pseudomonas diminuta</name>
    <dbReference type="NCBI Taxonomy" id="293"/>
    <lineage>
        <taxon>Bacteria</taxon>
        <taxon>Pseudomonadati</taxon>
        <taxon>Pseudomonadota</taxon>
        <taxon>Alphaproteobacteria</taxon>
        <taxon>Caulobacterales</taxon>
        <taxon>Caulobacteraceae</taxon>
        <taxon>Brevundimonas</taxon>
    </lineage>
</organism>
<proteinExistence type="predicted"/>
<evidence type="ECO:0008006" key="3">
    <source>
        <dbReference type="Google" id="ProtNLM"/>
    </source>
</evidence>
<protein>
    <recommendedName>
        <fullName evidence="3">Phage protein D</fullName>
    </recommendedName>
</protein>
<reference evidence="1 2" key="2">
    <citation type="submission" date="2017-06" db="EMBL/GenBank/DDBJ databases">
        <authorList>
            <person name="Kim H.J."/>
            <person name="Triplett B.A."/>
        </authorList>
    </citation>
    <scope>NUCLEOTIDE SEQUENCE [LARGE SCALE GENOMIC DNA]</scope>
    <source>
        <strain evidence="1 2">BZC3</strain>
    </source>
</reference>
<accession>A0A1Z3LTG9</accession>
<dbReference type="EMBL" id="CP021995">
    <property type="protein sequence ID" value="ASD25451.1"/>
    <property type="molecule type" value="Genomic_DNA"/>
</dbReference>
<dbReference type="AlphaFoldDB" id="A0A1Z3LTG9"/>
<name>A0A1Z3LTG9_BREDI</name>
<evidence type="ECO:0000313" key="1">
    <source>
        <dbReference type="EMBL" id="ASD25451.1"/>
    </source>
</evidence>
<reference evidence="1 2" key="1">
    <citation type="submission" date="2017-06" db="EMBL/GenBank/DDBJ databases">
        <title>Biodegradation of gentamicin by bacterial consortia AMQD4 in synthetic medium and raw gentamicin sewage.</title>
        <authorList>
            <person name="Chang H."/>
            <person name="Feng Y."/>
            <person name="Li Z."/>
            <person name="Xue J."/>
            <person name="Cheng D."/>
        </authorList>
    </citation>
    <scope>NUCLEOTIDE SEQUENCE [LARGE SCALE GENOMIC DNA]</scope>
    <source>
        <strain evidence="1 2">BZC3</strain>
    </source>
</reference>
<dbReference type="Proteomes" id="UP000197024">
    <property type="component" value="Chromosome"/>
</dbReference>
<evidence type="ECO:0000313" key="2">
    <source>
        <dbReference type="Proteomes" id="UP000197024"/>
    </source>
</evidence>
<dbReference type="RefSeq" id="WP_088409699.1">
    <property type="nucleotide sequence ID" value="NZ_CP021995.1"/>
</dbReference>